<reference evidence="6 7" key="1">
    <citation type="journal article" date="2023" name="IMA Fungus">
        <title>Comparative genomic study of the Penicillium genus elucidates a diverse pangenome and 15 lateral gene transfer events.</title>
        <authorList>
            <person name="Petersen C."/>
            <person name="Sorensen T."/>
            <person name="Nielsen M.R."/>
            <person name="Sondergaard T.E."/>
            <person name="Sorensen J.L."/>
            <person name="Fitzpatrick D.A."/>
            <person name="Frisvad J.C."/>
            <person name="Nielsen K.L."/>
        </authorList>
    </citation>
    <scope>NUCLEOTIDE SEQUENCE [LARGE SCALE GENOMIC DNA]</scope>
    <source>
        <strain evidence="6 7">IBT 3361</strain>
    </source>
</reference>
<comment type="similarity">
    <text evidence="5">Belongs to the acetokinase family.</text>
</comment>
<feature type="binding site" evidence="5">
    <location>
        <position position="16"/>
    </location>
    <ligand>
        <name>ATP</name>
        <dbReference type="ChEBI" id="CHEBI:30616"/>
    </ligand>
</feature>
<dbReference type="NCBIfam" id="TIGR00016">
    <property type="entry name" value="ackA"/>
    <property type="match status" value="1"/>
</dbReference>
<proteinExistence type="inferred from homology"/>
<organism evidence="6 7">
    <name type="scientific">Penicillium chrysogenum</name>
    <name type="common">Penicillium notatum</name>
    <dbReference type="NCBI Taxonomy" id="5076"/>
    <lineage>
        <taxon>Eukaryota</taxon>
        <taxon>Fungi</taxon>
        <taxon>Dikarya</taxon>
        <taxon>Ascomycota</taxon>
        <taxon>Pezizomycotina</taxon>
        <taxon>Eurotiomycetes</taxon>
        <taxon>Eurotiomycetidae</taxon>
        <taxon>Eurotiales</taxon>
        <taxon>Aspergillaceae</taxon>
        <taxon>Penicillium</taxon>
        <taxon>Penicillium chrysogenum species complex</taxon>
    </lineage>
</organism>
<dbReference type="Gene3D" id="3.30.420.40">
    <property type="match status" value="2"/>
</dbReference>
<evidence type="ECO:0000256" key="4">
    <source>
        <dbReference type="ARBA" id="ARBA00022840"/>
    </source>
</evidence>
<dbReference type="Proteomes" id="UP001220256">
    <property type="component" value="Unassembled WGS sequence"/>
</dbReference>
<comment type="caution">
    <text evidence="5">Lacks conserved residue(s) required for the propagation of feature annotation.</text>
</comment>
<evidence type="ECO:0000256" key="5">
    <source>
        <dbReference type="HAMAP-Rule" id="MF_03131"/>
    </source>
</evidence>
<keyword evidence="4 5" id="KW-0067">ATP-binding</keyword>
<dbReference type="EMBL" id="JAPVEB010000010">
    <property type="protein sequence ID" value="KAJ5255597.1"/>
    <property type="molecule type" value="Genomic_DNA"/>
</dbReference>
<dbReference type="SUPFAM" id="SSF53067">
    <property type="entry name" value="Actin-like ATPase domain"/>
    <property type="match status" value="2"/>
</dbReference>
<dbReference type="InterPro" id="IPR023865">
    <property type="entry name" value="Aliphatic_acid_kinase_CS"/>
</dbReference>
<comment type="catalytic activity">
    <reaction evidence="5">
        <text>acetate + ATP = acetyl phosphate + ADP</text>
        <dbReference type="Rhea" id="RHEA:11352"/>
        <dbReference type="ChEBI" id="CHEBI:22191"/>
        <dbReference type="ChEBI" id="CHEBI:30089"/>
        <dbReference type="ChEBI" id="CHEBI:30616"/>
        <dbReference type="ChEBI" id="CHEBI:456216"/>
        <dbReference type="EC" id="2.7.2.1"/>
    </reaction>
</comment>
<keyword evidence="5" id="KW-0460">Magnesium</keyword>
<accession>A0ABQ8W546</accession>
<dbReference type="InterPro" id="IPR000890">
    <property type="entry name" value="Aliphatic_acid_kin_short-chain"/>
</dbReference>
<protein>
    <recommendedName>
        <fullName evidence="5">Probable acetate kinase</fullName>
        <ecNumber evidence="5">2.7.2.1</ecNumber>
    </recommendedName>
    <alternativeName>
        <fullName evidence="5">Acetokinase</fullName>
    </alternativeName>
</protein>
<comment type="caution">
    <text evidence="6">The sequence shown here is derived from an EMBL/GenBank/DDBJ whole genome shotgun (WGS) entry which is preliminary data.</text>
</comment>
<keyword evidence="3 5" id="KW-0418">Kinase</keyword>
<dbReference type="Pfam" id="PF00871">
    <property type="entry name" value="Acetate_kinase"/>
    <property type="match status" value="1"/>
</dbReference>
<keyword evidence="7" id="KW-1185">Reference proteome</keyword>
<dbReference type="InterPro" id="IPR004372">
    <property type="entry name" value="Ac/propionate_kinase"/>
</dbReference>
<dbReference type="PANTHER" id="PTHR21060">
    <property type="entry name" value="ACETATE KINASE"/>
    <property type="match status" value="1"/>
</dbReference>
<comment type="cofactor">
    <cofactor evidence="5">
        <name>Mg(2+)</name>
        <dbReference type="ChEBI" id="CHEBI:18420"/>
    </cofactor>
</comment>
<dbReference type="PROSITE" id="PS01076">
    <property type="entry name" value="ACETATE_KINASE_2"/>
    <property type="match status" value="1"/>
</dbReference>
<dbReference type="PANTHER" id="PTHR21060:SF15">
    <property type="entry name" value="ACETATE KINASE-RELATED"/>
    <property type="match status" value="1"/>
</dbReference>
<keyword evidence="1 5" id="KW-0808">Transferase</keyword>
<gene>
    <name evidence="6" type="ORF">N7505_010748</name>
</gene>
<feature type="binding site" evidence="5">
    <location>
        <begin position="212"/>
        <end position="216"/>
    </location>
    <ligand>
        <name>ATP</name>
        <dbReference type="ChEBI" id="CHEBI:30616"/>
    </ligand>
</feature>
<evidence type="ECO:0000256" key="2">
    <source>
        <dbReference type="ARBA" id="ARBA00022741"/>
    </source>
</evidence>
<feature type="site" description="Transition state stabilizer" evidence="5">
    <location>
        <position position="245"/>
    </location>
</feature>
<feature type="binding site" evidence="5">
    <location>
        <position position="9"/>
    </location>
    <ligand>
        <name>Mg(2+)</name>
        <dbReference type="ChEBI" id="CHEBI:18420"/>
    </ligand>
</feature>
<evidence type="ECO:0000313" key="6">
    <source>
        <dbReference type="EMBL" id="KAJ5255597.1"/>
    </source>
</evidence>
<comment type="pathway">
    <text evidence="5">Metabolic intermediate biosynthesis; acetyl-CoA biosynthesis; acetyl-CoA from acetate: step 1/2.</text>
</comment>
<keyword evidence="5" id="KW-0479">Metal-binding</keyword>
<dbReference type="InterPro" id="IPR043129">
    <property type="entry name" value="ATPase_NBD"/>
</dbReference>
<evidence type="ECO:0000256" key="1">
    <source>
        <dbReference type="ARBA" id="ARBA00022679"/>
    </source>
</evidence>
<feature type="site" description="Transition state stabilizer" evidence="5">
    <location>
        <position position="184"/>
    </location>
</feature>
<feature type="active site" description="Proton donor/acceptor" evidence="5">
    <location>
        <position position="152"/>
    </location>
</feature>
<name>A0ABQ8W546_PENCH</name>
<feature type="binding site" evidence="5">
    <location>
        <position position="96"/>
    </location>
    <ligand>
        <name>substrate</name>
    </ligand>
</feature>
<keyword evidence="2 5" id="KW-0547">Nucleotide-binding</keyword>
<evidence type="ECO:0000256" key="3">
    <source>
        <dbReference type="ARBA" id="ARBA00022777"/>
    </source>
</evidence>
<evidence type="ECO:0000313" key="7">
    <source>
        <dbReference type="Proteomes" id="UP001220256"/>
    </source>
</evidence>
<dbReference type="EC" id="2.7.2.1" evidence="5"/>
<dbReference type="PRINTS" id="PR00471">
    <property type="entry name" value="ACETATEKNASE"/>
</dbReference>
<feature type="binding site" evidence="5">
    <location>
        <position position="401"/>
    </location>
    <ligand>
        <name>Mg(2+)</name>
        <dbReference type="ChEBI" id="CHEBI:18420"/>
    </ligand>
</feature>
<sequence>MPKSILAVNAGSSSVKITFYTFDNPPRTIVDAAISGITAPPSTLKYQAGGRKHKEELKEKLSTAQDAFKYLLQRCFSDPELSEVASADDVEYICHRVVHGGDYRDAVEINDETLGHLKGLEDLAPLHNFSALEIVRLCKSELPKVRSITFFDSSFHQTIPEAVRTYPINQEIAKANGLRKYGFHGISYSFILRSVAQFLNKPVEKTNLIVMHIGSGASICAIKDGKSVDTSMGLTPLAGLPGATRSGSIDPSLVFHYTNEAGKLSPASTSEMHISTAEDILNKQSGWKALTGTTDFAQIAVPNPPSEAHKLAFDIFVDRIQGYIGSYYVKLNGELDGVVFAGGIGEKSALLRRTLVDKCQCLGLAIDDVANDKGPGDEETVKDISKGSGKGPRVLICQTNEQVVGFDSFGGKALPRFPKSYDYMQDTEEWAIDAIEGDRLGGGGGIEVSTVVLGPGGSADLQASGFRQ</sequence>
<dbReference type="PROSITE" id="PS01075">
    <property type="entry name" value="ACETATE_KINASE_1"/>
    <property type="match status" value="1"/>
</dbReference>
<dbReference type="HAMAP" id="MF_00020">
    <property type="entry name" value="Acetate_kinase"/>
    <property type="match status" value="1"/>
</dbReference>